<evidence type="ECO:0000313" key="1">
    <source>
        <dbReference type="EMBL" id="CAF4272750.1"/>
    </source>
</evidence>
<name>A0A8S2TAM6_9BILA</name>
<reference evidence="1" key="1">
    <citation type="submission" date="2021-02" db="EMBL/GenBank/DDBJ databases">
        <authorList>
            <person name="Nowell W R."/>
        </authorList>
    </citation>
    <scope>NUCLEOTIDE SEQUENCE</scope>
</reference>
<dbReference type="Proteomes" id="UP000681720">
    <property type="component" value="Unassembled WGS sequence"/>
</dbReference>
<evidence type="ECO:0000313" key="2">
    <source>
        <dbReference type="Proteomes" id="UP000681720"/>
    </source>
</evidence>
<dbReference type="GO" id="GO:0005737">
    <property type="term" value="C:cytoplasm"/>
    <property type="evidence" value="ECO:0007669"/>
    <property type="project" value="TreeGrafter"/>
</dbReference>
<dbReference type="PANTHER" id="PTHR12601">
    <property type="entry name" value="EUKARYOTIC TRANSLATION INITIATION FACTOR 3 SUBUNIT EIF-3"/>
    <property type="match status" value="1"/>
</dbReference>
<dbReference type="InterPro" id="IPR027523">
    <property type="entry name" value="CLU_prot"/>
</dbReference>
<proteinExistence type="predicted"/>
<dbReference type="PANTHER" id="PTHR12601:SF6">
    <property type="entry name" value="CLUSTERED MITOCHONDRIA PROTEIN HOMOLOG"/>
    <property type="match status" value="1"/>
</dbReference>
<dbReference type="EMBL" id="CAJOBJ010030986">
    <property type="protein sequence ID" value="CAF4272750.1"/>
    <property type="molecule type" value="Genomic_DNA"/>
</dbReference>
<organism evidence="1 2">
    <name type="scientific">Rotaria magnacalcarata</name>
    <dbReference type="NCBI Taxonomy" id="392030"/>
    <lineage>
        <taxon>Eukaryota</taxon>
        <taxon>Metazoa</taxon>
        <taxon>Spiralia</taxon>
        <taxon>Gnathifera</taxon>
        <taxon>Rotifera</taxon>
        <taxon>Eurotatoria</taxon>
        <taxon>Bdelloidea</taxon>
        <taxon>Philodinida</taxon>
        <taxon>Philodinidae</taxon>
        <taxon>Rotaria</taxon>
    </lineage>
</organism>
<comment type="caution">
    <text evidence="1">The sequence shown here is derived from an EMBL/GenBank/DDBJ whole genome shotgun (WGS) entry which is preliminary data.</text>
</comment>
<feature type="non-terminal residue" evidence="1">
    <location>
        <position position="73"/>
    </location>
</feature>
<gene>
    <name evidence="1" type="ORF">GIL414_LOCUS24630</name>
</gene>
<sequence length="73" mass="8324">TANECFNEDDIINIYPLIKQVPPKPSDAYQFFTTGQQKIQQGLLREGFELISEAHNLLNNVYGPMHPEISMCL</sequence>
<dbReference type="AlphaFoldDB" id="A0A8S2TAM6"/>
<dbReference type="GO" id="GO:0003729">
    <property type="term" value="F:mRNA binding"/>
    <property type="evidence" value="ECO:0007669"/>
    <property type="project" value="TreeGrafter"/>
</dbReference>
<protein>
    <submittedName>
        <fullName evidence="1">Uncharacterized protein</fullName>
    </submittedName>
</protein>
<dbReference type="GO" id="GO:0048312">
    <property type="term" value="P:intracellular distribution of mitochondria"/>
    <property type="evidence" value="ECO:0007669"/>
    <property type="project" value="TreeGrafter"/>
</dbReference>
<feature type="non-terminal residue" evidence="1">
    <location>
        <position position="1"/>
    </location>
</feature>
<accession>A0A8S2TAM6</accession>